<name>A0ABC9NC85_BACUC</name>
<proteinExistence type="predicted"/>
<protein>
    <submittedName>
        <fullName evidence="1">Uncharacterized protein</fullName>
    </submittedName>
</protein>
<reference evidence="1" key="2">
    <citation type="submission" date="2013-11" db="EMBL/GenBank/DDBJ databases">
        <title>Draft genome sequence of Bacteroides uniformis (ATCC 8492).</title>
        <authorList>
            <person name="Sudarsanam P."/>
            <person name="Ley R."/>
            <person name="Guruge J."/>
            <person name="Turnbaugh P.J."/>
            <person name="Mahowald M."/>
            <person name="Liep D."/>
            <person name="Gordon J."/>
        </authorList>
    </citation>
    <scope>NUCLEOTIDE SEQUENCE</scope>
    <source>
        <strain evidence="1">ATCC 8492</strain>
    </source>
</reference>
<dbReference type="EMBL" id="AAYH02000043">
    <property type="protein sequence ID" value="EDO54122.1"/>
    <property type="molecule type" value="Genomic_DNA"/>
</dbReference>
<comment type="caution">
    <text evidence="1">The sequence shown here is derived from an EMBL/GenBank/DDBJ whole genome shotgun (WGS) entry which is preliminary data.</text>
</comment>
<evidence type="ECO:0000313" key="1">
    <source>
        <dbReference type="EMBL" id="EDO54122.1"/>
    </source>
</evidence>
<dbReference type="AlphaFoldDB" id="A0ABC9NC85"/>
<organism evidence="1 2">
    <name type="scientific">Bacteroides uniformis (strain ATCC 8492 / DSM 6597 / CCUG 4942 / CIP 103695 / JCM 5828 / KCTC 5204 / NCTC 13054 / VPI 0061)</name>
    <dbReference type="NCBI Taxonomy" id="411479"/>
    <lineage>
        <taxon>Bacteria</taxon>
        <taxon>Pseudomonadati</taxon>
        <taxon>Bacteroidota</taxon>
        <taxon>Bacteroidia</taxon>
        <taxon>Bacteroidales</taxon>
        <taxon>Bacteroidaceae</taxon>
        <taxon>Bacteroides</taxon>
    </lineage>
</organism>
<dbReference type="Proteomes" id="UP000004110">
    <property type="component" value="Unassembled WGS sequence"/>
</dbReference>
<sequence length="177" mass="18359">MQNKRSGTGIVIYMRVGSQSTDTGSILALPVAFEAHQAGIVVVDLIEILGVLPEGFSLFRSVQVIDAADDTDAMTTDGGVGHQCILVGTNQCQCGSHPLGSDVVQVDQGIAGPGTDMFAGLPTFKADGNSEAGTAGLLAVGIPTQVLLQVVAMFLGAVSQGSVAFNDVDYFFKRSFY</sequence>
<keyword evidence="2" id="KW-1185">Reference proteome</keyword>
<reference evidence="1" key="1">
    <citation type="submission" date="2007-06" db="EMBL/GenBank/DDBJ databases">
        <authorList>
            <person name="Fulton L."/>
            <person name="Clifton S."/>
            <person name="Fulton B."/>
            <person name="Xu J."/>
            <person name="Minx P."/>
            <person name="Pepin K.H."/>
            <person name="Johnson M."/>
            <person name="Thiruvilangam P."/>
            <person name="Bhonagiri V."/>
            <person name="Nash W.E."/>
            <person name="Mardis E.R."/>
            <person name="Wilson R.K."/>
        </authorList>
    </citation>
    <scope>NUCLEOTIDE SEQUENCE [LARGE SCALE GENOMIC DNA]</scope>
    <source>
        <strain evidence="1">ATCC 8492</strain>
    </source>
</reference>
<accession>A0ABC9NC85</accession>
<gene>
    <name evidence="1" type="ORF">BACUNI_02126</name>
</gene>
<evidence type="ECO:0000313" key="2">
    <source>
        <dbReference type="Proteomes" id="UP000004110"/>
    </source>
</evidence>